<feature type="compositionally biased region" description="Acidic residues" evidence="3">
    <location>
        <begin position="755"/>
        <end position="780"/>
    </location>
</feature>
<feature type="compositionally biased region" description="Acidic residues" evidence="3">
    <location>
        <begin position="44"/>
        <end position="54"/>
    </location>
</feature>
<evidence type="ECO:0000313" key="4">
    <source>
        <dbReference type="EMBL" id="PIL30511.1"/>
    </source>
</evidence>
<dbReference type="InterPro" id="IPR007015">
    <property type="entry name" value="DNA_pol_V/MYBBP1A"/>
</dbReference>
<evidence type="ECO:0000256" key="1">
    <source>
        <dbReference type="ARBA" id="ARBA00004123"/>
    </source>
</evidence>
<feature type="region of interest" description="Disordered" evidence="3">
    <location>
        <begin position="675"/>
        <end position="699"/>
    </location>
</feature>
<gene>
    <name evidence="4" type="ORF">GSI_07211</name>
</gene>
<name>A0A2G8S9T9_9APHY</name>
<organism evidence="4 5">
    <name type="scientific">Ganoderma sinense ZZ0214-1</name>
    <dbReference type="NCBI Taxonomy" id="1077348"/>
    <lineage>
        <taxon>Eukaryota</taxon>
        <taxon>Fungi</taxon>
        <taxon>Dikarya</taxon>
        <taxon>Basidiomycota</taxon>
        <taxon>Agaricomycotina</taxon>
        <taxon>Agaricomycetes</taxon>
        <taxon>Polyporales</taxon>
        <taxon>Polyporaceae</taxon>
        <taxon>Ganoderma</taxon>
    </lineage>
</organism>
<feature type="region of interest" description="Disordered" evidence="3">
    <location>
        <begin position="752"/>
        <end position="809"/>
    </location>
</feature>
<dbReference type="OrthoDB" id="342531at2759"/>
<sequence length="872" mass="96346">MSTTLPLFWHLSSASKKERLDASVKLVAALQHFQSNFVPKESPETSEDEDEDEGGDTKRSDGLDASNAQDVSYSIRRLIRGLASPRESSRLGFAVALTELLSRIGTVTCSQIVQLILDSSKTQGSMTGQEERDVLFARLFGLTSVIQSGLLLRDSTLPSSSTVASDLASFKEVLAQLLALGEKKSWLRESAWWSLCFAADALSVSEVYWKDEGLDAIVSAVYSEAKTWSPEKLALTLKLQVTCPSQNWKKILSPTFKSPDLLSTGNLGAIARILKESDADEDEETDIPKSGSWKPQVHFVWDALLDQVLPQSPQSAARAPKGSFPDFFRIVVDESLFASTSSPERKYWGFQVFQKALPRVNADDMPMLFTKNFMRSWINHLSNSDRYLHKAARQVATDVQNVVKSNPTIGFSLILQLTGVHGSRQFDRLTKTKTVEAILTSMDEAGIQSYIDYLLKQVDEEPSSVDAETDFQAVNTRRAWIIDQLAALVRNGAIPKTDAWIQTILDWLAVHGLFIITKKAEKSTISALRSVPSPAFSEELRGNCRERLLACLADLTVQTTLIKEDTKSSKIAAVASDGRFWVSRVLSTIEELEKDTKHVKPLSEMDEEAVEQRQKAREILARLKDVPENRREAARGVELLLSATVLHAYCADEDDADPEPLENCLDGASRMFPAEAKKGKKGRKSSGAPAEEKGKEKEVPEPVDVLVDTVIGFLERGTAYMRAVANQVFALLAGAVQASTIDLILTQLERRDPDELVADEDEDVEMDDEEDDEDDEEDESGSSSSSSSAEENEDEEDGDEEADLELRRKIEEALRVNGISAATGDSDSESEEELMDDDQMLAIDEQLAAAFKARAAEKKRGKGKCFGVVDPR</sequence>
<dbReference type="Pfam" id="PF04931">
    <property type="entry name" value="DNA_pol_phi"/>
    <property type="match status" value="1"/>
</dbReference>
<dbReference type="Proteomes" id="UP000230002">
    <property type="component" value="Unassembled WGS sequence"/>
</dbReference>
<accession>A0A2G8S9T9</accession>
<evidence type="ECO:0008006" key="6">
    <source>
        <dbReference type="Google" id="ProtNLM"/>
    </source>
</evidence>
<dbReference type="GO" id="GO:0006355">
    <property type="term" value="P:regulation of DNA-templated transcription"/>
    <property type="evidence" value="ECO:0007669"/>
    <property type="project" value="InterPro"/>
</dbReference>
<feature type="compositionally biased region" description="Acidic residues" evidence="3">
    <location>
        <begin position="790"/>
        <end position="803"/>
    </location>
</feature>
<keyword evidence="2" id="KW-0539">Nucleus</keyword>
<evidence type="ECO:0000313" key="5">
    <source>
        <dbReference type="Proteomes" id="UP000230002"/>
    </source>
</evidence>
<evidence type="ECO:0000256" key="2">
    <source>
        <dbReference type="ARBA" id="ARBA00023242"/>
    </source>
</evidence>
<dbReference type="PANTHER" id="PTHR13213">
    <property type="entry name" value="MYB-BINDING PROTEIN 1A FAMILY MEMBER"/>
    <property type="match status" value="1"/>
</dbReference>
<feature type="compositionally biased region" description="Basic and acidic residues" evidence="3">
    <location>
        <begin position="690"/>
        <end position="699"/>
    </location>
</feature>
<comment type="subcellular location">
    <subcellularLocation>
        <location evidence="1">Nucleus</location>
    </subcellularLocation>
</comment>
<dbReference type="STRING" id="1077348.A0A2G8S9T9"/>
<evidence type="ECO:0000256" key="3">
    <source>
        <dbReference type="SAM" id="MobiDB-lite"/>
    </source>
</evidence>
<dbReference type="EMBL" id="AYKW01000014">
    <property type="protein sequence ID" value="PIL30511.1"/>
    <property type="molecule type" value="Genomic_DNA"/>
</dbReference>
<dbReference type="AlphaFoldDB" id="A0A2G8S9T9"/>
<keyword evidence="5" id="KW-1185">Reference proteome</keyword>
<protein>
    <recommendedName>
        <fullName evidence="6">DNA polymerase V</fullName>
    </recommendedName>
</protein>
<dbReference type="GO" id="GO:0000182">
    <property type="term" value="F:rDNA binding"/>
    <property type="evidence" value="ECO:0007669"/>
    <property type="project" value="TreeGrafter"/>
</dbReference>
<dbReference type="PANTHER" id="PTHR13213:SF2">
    <property type="entry name" value="MYB-BINDING PROTEIN 1A"/>
    <property type="match status" value="1"/>
</dbReference>
<feature type="region of interest" description="Disordered" evidence="3">
    <location>
        <begin position="37"/>
        <end position="65"/>
    </location>
</feature>
<comment type="caution">
    <text evidence="4">The sequence shown here is derived from an EMBL/GenBank/DDBJ whole genome shotgun (WGS) entry which is preliminary data.</text>
</comment>
<dbReference type="GO" id="GO:0005730">
    <property type="term" value="C:nucleolus"/>
    <property type="evidence" value="ECO:0007669"/>
    <property type="project" value="InterPro"/>
</dbReference>
<proteinExistence type="predicted"/>
<reference evidence="4 5" key="1">
    <citation type="journal article" date="2015" name="Sci. Rep.">
        <title>Chromosome-level genome map provides insights into diverse defense mechanisms in the medicinal fungus Ganoderma sinense.</title>
        <authorList>
            <person name="Zhu Y."/>
            <person name="Xu J."/>
            <person name="Sun C."/>
            <person name="Zhou S."/>
            <person name="Xu H."/>
            <person name="Nelson D.R."/>
            <person name="Qian J."/>
            <person name="Song J."/>
            <person name="Luo H."/>
            <person name="Xiang L."/>
            <person name="Li Y."/>
            <person name="Xu Z."/>
            <person name="Ji A."/>
            <person name="Wang L."/>
            <person name="Lu S."/>
            <person name="Hayward A."/>
            <person name="Sun W."/>
            <person name="Li X."/>
            <person name="Schwartz D.C."/>
            <person name="Wang Y."/>
            <person name="Chen S."/>
        </authorList>
    </citation>
    <scope>NUCLEOTIDE SEQUENCE [LARGE SCALE GENOMIC DNA]</scope>
    <source>
        <strain evidence="4 5">ZZ0214-1</strain>
    </source>
</reference>